<accession>A0AAD6SGA0</accession>
<gene>
    <name evidence="5" type="ORF">C8F04DRAFT_95184</name>
</gene>
<evidence type="ECO:0000256" key="1">
    <source>
        <dbReference type="ARBA" id="ARBA00004123"/>
    </source>
</evidence>
<evidence type="ECO:0000259" key="4">
    <source>
        <dbReference type="PROSITE" id="PS50048"/>
    </source>
</evidence>
<sequence>MPASLTFQILSDQEIIDMKRTRGIMACAECQRRKLKCDKKFPCSSCVRRGRGDICPTGDVGHIGRGRRVVHSKTPHVTTAIDHTGDRIHQLKTAVAARTAESDVAHPLLRDELLTMKNIDEYSEYPQVHTFAAMTVNVSATESYFGPTAVPSAYLSVQGSTGSHAEYAPSFAEVIDPFLFDTDPPYLSRDTTSCMENLLGQLPEELRAWTLYDIFTTDASWYITPVRPNELHELIVFIYNPESNLHELLPHTLAVVFFAFAAAALVDLSLPPYNLESSIYFDLGRSALALHPVFGSRDLHTIQALVLASRYYMTGGPQFNFDSSWTTSALAVGLCQTLRLHVEREHLAFENNIAQRRRALFWEVRSMETYNALSFARPLTISAADISCEFPADTEQTMDSEGRNIPGYYHTKWRFTKEITAPIAQAFTGATLPTYEGVLDLDRRLRQFMESVPFAHHARTANEKGTFLAYVQAHMIPRLAGNLMLYIHRGYFTQALKDRPLNPLDSTYAASFLAAYRGASMLIKSDARSCALYPELFHRWWPIWKSLVNAAFIPGSIVSKCPTSEIAPGAFADFLTAVHLVEAGATHCFLAEGSLVVLHRLRSRAGAAYTSFHPLD</sequence>
<dbReference type="PROSITE" id="PS50048">
    <property type="entry name" value="ZN2_CY6_FUNGAL_2"/>
    <property type="match status" value="1"/>
</dbReference>
<dbReference type="PANTHER" id="PTHR31001:SF56">
    <property type="entry name" value="ZN(2)-C6 FUNGAL-TYPE DOMAIN-CONTAINING PROTEIN"/>
    <property type="match status" value="1"/>
</dbReference>
<dbReference type="GO" id="GO:0000981">
    <property type="term" value="F:DNA-binding transcription factor activity, RNA polymerase II-specific"/>
    <property type="evidence" value="ECO:0007669"/>
    <property type="project" value="InterPro"/>
</dbReference>
<dbReference type="CDD" id="cd00067">
    <property type="entry name" value="GAL4"/>
    <property type="match status" value="1"/>
</dbReference>
<evidence type="ECO:0000256" key="3">
    <source>
        <dbReference type="ARBA" id="ARBA00023242"/>
    </source>
</evidence>
<comment type="caution">
    <text evidence="5">The sequence shown here is derived from an EMBL/GenBank/DDBJ whole genome shotgun (WGS) entry which is preliminary data.</text>
</comment>
<dbReference type="Pfam" id="PF00172">
    <property type="entry name" value="Zn_clus"/>
    <property type="match status" value="1"/>
</dbReference>
<protein>
    <submittedName>
        <fullName evidence="5">Fungal-specific transcription factor domain-containing protein</fullName>
    </submittedName>
</protein>
<evidence type="ECO:0000256" key="2">
    <source>
        <dbReference type="ARBA" id="ARBA00022723"/>
    </source>
</evidence>
<keyword evidence="2" id="KW-0479">Metal-binding</keyword>
<dbReference type="CDD" id="cd12148">
    <property type="entry name" value="fungal_TF_MHR"/>
    <property type="match status" value="1"/>
</dbReference>
<proteinExistence type="predicted"/>
<dbReference type="Gene3D" id="4.10.240.10">
    <property type="entry name" value="Zn(2)-C6 fungal-type DNA-binding domain"/>
    <property type="match status" value="1"/>
</dbReference>
<dbReference type="PANTHER" id="PTHR31001">
    <property type="entry name" value="UNCHARACTERIZED TRANSCRIPTIONAL REGULATORY PROTEIN"/>
    <property type="match status" value="1"/>
</dbReference>
<dbReference type="AlphaFoldDB" id="A0AAD6SGA0"/>
<dbReference type="SUPFAM" id="SSF57701">
    <property type="entry name" value="Zn2/Cys6 DNA-binding domain"/>
    <property type="match status" value="1"/>
</dbReference>
<keyword evidence="3" id="KW-0539">Nucleus</keyword>
<dbReference type="Proteomes" id="UP001218188">
    <property type="component" value="Unassembled WGS sequence"/>
</dbReference>
<comment type="subcellular location">
    <subcellularLocation>
        <location evidence="1">Nucleus</location>
    </subcellularLocation>
</comment>
<dbReference type="GO" id="GO:0006351">
    <property type="term" value="P:DNA-templated transcription"/>
    <property type="evidence" value="ECO:0007669"/>
    <property type="project" value="InterPro"/>
</dbReference>
<dbReference type="InterPro" id="IPR050613">
    <property type="entry name" value="Sec_Metabolite_Reg"/>
</dbReference>
<dbReference type="GO" id="GO:0008270">
    <property type="term" value="F:zinc ion binding"/>
    <property type="evidence" value="ECO:0007669"/>
    <property type="project" value="InterPro"/>
</dbReference>
<evidence type="ECO:0000313" key="5">
    <source>
        <dbReference type="EMBL" id="KAJ7027089.1"/>
    </source>
</evidence>
<dbReference type="GO" id="GO:0005634">
    <property type="term" value="C:nucleus"/>
    <property type="evidence" value="ECO:0007669"/>
    <property type="project" value="UniProtKB-SubCell"/>
</dbReference>
<dbReference type="Pfam" id="PF04082">
    <property type="entry name" value="Fungal_trans"/>
    <property type="match status" value="1"/>
</dbReference>
<dbReference type="GO" id="GO:0003677">
    <property type="term" value="F:DNA binding"/>
    <property type="evidence" value="ECO:0007669"/>
    <property type="project" value="InterPro"/>
</dbReference>
<dbReference type="SMART" id="SM00906">
    <property type="entry name" value="Fungal_trans"/>
    <property type="match status" value="1"/>
</dbReference>
<feature type="domain" description="Zn(2)-C6 fungal-type" evidence="4">
    <location>
        <begin position="26"/>
        <end position="55"/>
    </location>
</feature>
<dbReference type="SMART" id="SM00066">
    <property type="entry name" value="GAL4"/>
    <property type="match status" value="1"/>
</dbReference>
<reference evidence="5" key="1">
    <citation type="submission" date="2023-03" db="EMBL/GenBank/DDBJ databases">
        <title>Massive genome expansion in bonnet fungi (Mycena s.s.) driven by repeated elements and novel gene families across ecological guilds.</title>
        <authorList>
            <consortium name="Lawrence Berkeley National Laboratory"/>
            <person name="Harder C.B."/>
            <person name="Miyauchi S."/>
            <person name="Viragh M."/>
            <person name="Kuo A."/>
            <person name="Thoen E."/>
            <person name="Andreopoulos B."/>
            <person name="Lu D."/>
            <person name="Skrede I."/>
            <person name="Drula E."/>
            <person name="Henrissat B."/>
            <person name="Morin E."/>
            <person name="Kohler A."/>
            <person name="Barry K."/>
            <person name="LaButti K."/>
            <person name="Morin E."/>
            <person name="Salamov A."/>
            <person name="Lipzen A."/>
            <person name="Mereny Z."/>
            <person name="Hegedus B."/>
            <person name="Baldrian P."/>
            <person name="Stursova M."/>
            <person name="Weitz H."/>
            <person name="Taylor A."/>
            <person name="Grigoriev I.V."/>
            <person name="Nagy L.G."/>
            <person name="Martin F."/>
            <person name="Kauserud H."/>
        </authorList>
    </citation>
    <scope>NUCLEOTIDE SEQUENCE</scope>
    <source>
        <strain evidence="5">CBHHK200</strain>
    </source>
</reference>
<evidence type="ECO:0000313" key="6">
    <source>
        <dbReference type="Proteomes" id="UP001218188"/>
    </source>
</evidence>
<dbReference type="EMBL" id="JARJCM010000129">
    <property type="protein sequence ID" value="KAJ7027089.1"/>
    <property type="molecule type" value="Genomic_DNA"/>
</dbReference>
<name>A0AAD6SGA0_9AGAR</name>
<dbReference type="InterPro" id="IPR001138">
    <property type="entry name" value="Zn2Cys6_DnaBD"/>
</dbReference>
<keyword evidence="6" id="KW-1185">Reference proteome</keyword>
<organism evidence="5 6">
    <name type="scientific">Mycena alexandri</name>
    <dbReference type="NCBI Taxonomy" id="1745969"/>
    <lineage>
        <taxon>Eukaryota</taxon>
        <taxon>Fungi</taxon>
        <taxon>Dikarya</taxon>
        <taxon>Basidiomycota</taxon>
        <taxon>Agaricomycotina</taxon>
        <taxon>Agaricomycetes</taxon>
        <taxon>Agaricomycetidae</taxon>
        <taxon>Agaricales</taxon>
        <taxon>Marasmiineae</taxon>
        <taxon>Mycenaceae</taxon>
        <taxon>Mycena</taxon>
    </lineage>
</organism>
<dbReference type="InterPro" id="IPR036864">
    <property type="entry name" value="Zn2-C6_fun-type_DNA-bd_sf"/>
</dbReference>
<dbReference type="InterPro" id="IPR007219">
    <property type="entry name" value="XnlR_reg_dom"/>
</dbReference>